<keyword evidence="2" id="KW-1185">Reference proteome</keyword>
<reference evidence="1" key="1">
    <citation type="submission" date="2023-04" db="EMBL/GenBank/DDBJ databases">
        <title>Sphingomonas sp. MAHUQ-71 isolated from rice field.</title>
        <authorList>
            <person name="Huq M.A."/>
        </authorList>
    </citation>
    <scope>NUCLEOTIDE SEQUENCE</scope>
    <source>
        <strain evidence="1">MAHUQ-71</strain>
    </source>
</reference>
<proteinExistence type="predicted"/>
<accession>A0ABT6N0S8</accession>
<protein>
    <submittedName>
        <fullName evidence="1">Uncharacterized protein</fullName>
    </submittedName>
</protein>
<sequence length="85" mass="9477">MSMIDRVARAIHIALPRMAISGAPIAWDDLTDEARADYHAAAHRAISAMRVPSEAMLREGERRDLSRDAANIWERMAFTALSDGR</sequence>
<evidence type="ECO:0000313" key="2">
    <source>
        <dbReference type="Proteomes" id="UP001160625"/>
    </source>
</evidence>
<gene>
    <name evidence="1" type="ORF">QGN17_08880</name>
</gene>
<name>A0ABT6N0S8_9SPHN</name>
<dbReference type="RefSeq" id="WP_281044119.1">
    <property type="nucleotide sequence ID" value="NZ_JARYGZ010000001.1"/>
</dbReference>
<dbReference type="Proteomes" id="UP001160625">
    <property type="component" value="Unassembled WGS sequence"/>
</dbReference>
<organism evidence="1 2">
    <name type="scientific">Sphingomonas oryzagri</name>
    <dbReference type="NCBI Taxonomy" id="3042314"/>
    <lineage>
        <taxon>Bacteria</taxon>
        <taxon>Pseudomonadati</taxon>
        <taxon>Pseudomonadota</taxon>
        <taxon>Alphaproteobacteria</taxon>
        <taxon>Sphingomonadales</taxon>
        <taxon>Sphingomonadaceae</taxon>
        <taxon>Sphingomonas</taxon>
    </lineage>
</organism>
<dbReference type="EMBL" id="JARYGZ010000001">
    <property type="protein sequence ID" value="MDH7638842.1"/>
    <property type="molecule type" value="Genomic_DNA"/>
</dbReference>
<comment type="caution">
    <text evidence="1">The sequence shown here is derived from an EMBL/GenBank/DDBJ whole genome shotgun (WGS) entry which is preliminary data.</text>
</comment>
<evidence type="ECO:0000313" key="1">
    <source>
        <dbReference type="EMBL" id="MDH7638842.1"/>
    </source>
</evidence>